<dbReference type="SMART" id="SM00327">
    <property type="entry name" value="VWA"/>
    <property type="match status" value="1"/>
</dbReference>
<dbReference type="InterPro" id="IPR002035">
    <property type="entry name" value="VWF_A"/>
</dbReference>
<organism evidence="2 3">
    <name type="scientific">Paramuricea clavata</name>
    <name type="common">Red gorgonian</name>
    <name type="synonym">Violescent sea-whip</name>
    <dbReference type="NCBI Taxonomy" id="317549"/>
    <lineage>
        <taxon>Eukaryota</taxon>
        <taxon>Metazoa</taxon>
        <taxon>Cnidaria</taxon>
        <taxon>Anthozoa</taxon>
        <taxon>Octocorallia</taxon>
        <taxon>Malacalcyonacea</taxon>
        <taxon>Plexauridae</taxon>
        <taxon>Paramuricea</taxon>
    </lineage>
</organism>
<dbReference type="InterPro" id="IPR003410">
    <property type="entry name" value="HYR_dom"/>
</dbReference>
<feature type="compositionally biased region" description="Basic and acidic residues" evidence="1">
    <location>
        <begin position="661"/>
        <end position="680"/>
    </location>
</feature>
<evidence type="ECO:0000256" key="1">
    <source>
        <dbReference type="SAM" id="MobiDB-lite"/>
    </source>
</evidence>
<feature type="compositionally biased region" description="Polar residues" evidence="1">
    <location>
        <begin position="872"/>
        <end position="881"/>
    </location>
</feature>
<dbReference type="PROSITE" id="PS50234">
    <property type="entry name" value="VWFA"/>
    <property type="match status" value="1"/>
</dbReference>
<accession>A0A6S7IMH8</accession>
<gene>
    <name evidence="2" type="ORF">PACLA_8A042793</name>
</gene>
<feature type="compositionally biased region" description="Basic residues" evidence="1">
    <location>
        <begin position="899"/>
        <end position="909"/>
    </location>
</feature>
<dbReference type="Proteomes" id="UP001152795">
    <property type="component" value="Unassembled WGS sequence"/>
</dbReference>
<dbReference type="Pfam" id="PF13519">
    <property type="entry name" value="VWA_2"/>
    <property type="match status" value="1"/>
</dbReference>
<dbReference type="SUPFAM" id="SSF53300">
    <property type="entry name" value="vWA-like"/>
    <property type="match status" value="1"/>
</dbReference>
<dbReference type="PROSITE" id="PS50825">
    <property type="entry name" value="HYR"/>
    <property type="match status" value="3"/>
</dbReference>
<dbReference type="EMBL" id="CACRXK020004715">
    <property type="protein sequence ID" value="CAB4003748.1"/>
    <property type="molecule type" value="Genomic_DNA"/>
</dbReference>
<comment type="caution">
    <text evidence="2">The sequence shown here is derived from an EMBL/GenBank/DDBJ whole genome shotgun (WGS) entry which is preliminary data.</text>
</comment>
<protein>
    <submittedName>
        <fullName evidence="2">Uncharacterized protein</fullName>
    </submittedName>
</protein>
<name>A0A6S7IMH8_PARCT</name>
<dbReference type="OrthoDB" id="6132182at2759"/>
<evidence type="ECO:0000313" key="3">
    <source>
        <dbReference type="Proteomes" id="UP001152795"/>
    </source>
</evidence>
<feature type="region of interest" description="Disordered" evidence="1">
    <location>
        <begin position="661"/>
        <end position="951"/>
    </location>
</feature>
<reference evidence="2" key="1">
    <citation type="submission" date="2020-04" db="EMBL/GenBank/DDBJ databases">
        <authorList>
            <person name="Alioto T."/>
            <person name="Alioto T."/>
            <person name="Gomez Garrido J."/>
        </authorList>
    </citation>
    <scope>NUCLEOTIDE SEQUENCE</scope>
    <source>
        <strain evidence="2">A484AB</strain>
    </source>
</reference>
<dbReference type="AlphaFoldDB" id="A0A6S7IMH8"/>
<evidence type="ECO:0000313" key="2">
    <source>
        <dbReference type="EMBL" id="CAB4003748.1"/>
    </source>
</evidence>
<dbReference type="Gene3D" id="3.40.50.410">
    <property type="entry name" value="von Willebrand factor, type A domain"/>
    <property type="match status" value="1"/>
</dbReference>
<sequence length="951" mass="105428">FDQYVRGIPATATPQPENFVPDCIKDILILWDNSYSIGIGAFTDKIRPFIRKLIKSPRLNVGEGGTNIGVVSFSTQAQTRLLWDVTDHPNEDDLLAQVNAMNYNLLKGDGTRTGIAFKKANELFSDKSPYNYRPTIGDVVFLFTDGEPIRRLREPDNEDSFGFRSETEMATYYAEELKKKNVTVVGLAAGQEDIIDKFYDDLTDWSNFVFKTEFTELDSILDKIVSASCTSAGECGCGELNTKAYTKKGRDAIVEWLPPTLTCTTRQPTISETKISPNGSKPGQRFTEGLHDIIYSFTYQDGAKLRTRRCNVSIDVLACECPTQTVNGVIGPSSTQGLASWKIPEPTCPVEPKQPITELNGSFTKGKHTVQYVYTHTSASNIFDITCDVNINMEACKCPPVQTFKEILRPGESKAFVTWKEPTPNCGVTLESSDSTAPDGLFTVGKHTRQYTYRHETGFSMTCDVNIEVEACECPTETVNGVIGPSRTQGLASWEIPEPTCAVHPKQPIPEPKGLLTEGEHTVQYVYTHKSASNTFDITCDVNIYMEACKCPPVQTFKKTVSPGESKAFVTWKEPTPNCEVTLESSDSTAPDGLFTVGKYTRQYTYRHEAGFSMTCDVNIEVEGELCRGKAINPDTEGTLSKDEWEATGLYMVFAFKKAEPEPKPAPMEEVKTDVDKMEQSEQQSVENDSDTKGEEKMEEDKNVEEQDTETKMDQADGKDEGDKKGEDAEIKDEDTEMKDEDADKKDESAEVKDEDADKKDESADKKDDDVDNKDDIVDNKDDVDKKEESDDKKDDVDKKDGDVDKKDDSAEKKDGSAENKDESVEKKDESAEKKDESAEKKDESAEKEDESAEKEDESAEKKDEMGDQVESGETASTEVFQGSEAGKQGDVGEEKKKPTPQRGRRKRSAGAAKDEAATSEGSTEVTPKRGGRKRKSTGGAEEEPPEKKKA</sequence>
<dbReference type="Pfam" id="PF02494">
    <property type="entry name" value="HYR"/>
    <property type="match status" value="1"/>
</dbReference>
<dbReference type="InterPro" id="IPR043555">
    <property type="entry name" value="SRPX-like"/>
</dbReference>
<feature type="non-terminal residue" evidence="2">
    <location>
        <position position="951"/>
    </location>
</feature>
<dbReference type="InterPro" id="IPR036465">
    <property type="entry name" value="vWFA_dom_sf"/>
</dbReference>
<feature type="compositionally biased region" description="Acidic residues" evidence="1">
    <location>
        <begin position="846"/>
        <end position="859"/>
    </location>
</feature>
<feature type="compositionally biased region" description="Basic and acidic residues" evidence="1">
    <location>
        <begin position="690"/>
        <end position="729"/>
    </location>
</feature>
<dbReference type="PANTHER" id="PTHR46343:SF2">
    <property type="entry name" value="SUSHI_VON WILLEBRAND FACTOR TYPE A_EGF_PENTRAXIN DOMAIN-CONTAINING 1"/>
    <property type="match status" value="1"/>
</dbReference>
<feature type="compositionally biased region" description="Acidic residues" evidence="1">
    <location>
        <begin position="730"/>
        <end position="741"/>
    </location>
</feature>
<feature type="compositionally biased region" description="Basic and acidic residues" evidence="1">
    <location>
        <begin position="742"/>
        <end position="845"/>
    </location>
</feature>
<dbReference type="CDD" id="cd01450">
    <property type="entry name" value="vWFA_subfamily_ECM"/>
    <property type="match status" value="1"/>
</dbReference>
<dbReference type="PANTHER" id="PTHR46343">
    <property type="entry name" value="HYR DOMAIN-CONTAINING PROTEIN"/>
    <property type="match status" value="1"/>
</dbReference>
<proteinExistence type="predicted"/>
<keyword evidence="3" id="KW-1185">Reference proteome</keyword>